<proteinExistence type="predicted"/>
<keyword evidence="3" id="KW-1185">Reference proteome</keyword>
<feature type="region of interest" description="Disordered" evidence="1">
    <location>
        <begin position="379"/>
        <end position="402"/>
    </location>
</feature>
<feature type="compositionally biased region" description="Low complexity" evidence="1">
    <location>
        <begin position="252"/>
        <end position="288"/>
    </location>
</feature>
<protein>
    <submittedName>
        <fullName evidence="2">Uncharacterized protein</fullName>
    </submittedName>
</protein>
<reference evidence="3" key="1">
    <citation type="journal article" date="2016" name="Proc. Natl. Acad. Sci. U.S.A.">
        <title>Comparative genomics of biotechnologically important yeasts.</title>
        <authorList>
            <person name="Riley R."/>
            <person name="Haridas S."/>
            <person name="Wolfe K.H."/>
            <person name="Lopes M.R."/>
            <person name="Hittinger C.T."/>
            <person name="Goeker M."/>
            <person name="Salamov A.A."/>
            <person name="Wisecaver J.H."/>
            <person name="Long T.M."/>
            <person name="Calvey C.H."/>
            <person name="Aerts A.L."/>
            <person name="Barry K.W."/>
            <person name="Choi C."/>
            <person name="Clum A."/>
            <person name="Coughlan A.Y."/>
            <person name="Deshpande S."/>
            <person name="Douglass A.P."/>
            <person name="Hanson S.J."/>
            <person name="Klenk H.-P."/>
            <person name="LaButti K.M."/>
            <person name="Lapidus A."/>
            <person name="Lindquist E.A."/>
            <person name="Lipzen A.M."/>
            <person name="Meier-Kolthoff J.P."/>
            <person name="Ohm R.A."/>
            <person name="Otillar R.P."/>
            <person name="Pangilinan J.L."/>
            <person name="Peng Y."/>
            <person name="Rokas A."/>
            <person name="Rosa C.A."/>
            <person name="Scheuner C."/>
            <person name="Sibirny A.A."/>
            <person name="Slot J.C."/>
            <person name="Stielow J.B."/>
            <person name="Sun H."/>
            <person name="Kurtzman C.P."/>
            <person name="Blackwell M."/>
            <person name="Grigoriev I.V."/>
            <person name="Jeffries T.W."/>
        </authorList>
    </citation>
    <scope>NUCLEOTIDE SEQUENCE [LARGE SCALE GENOMIC DNA]</scope>
    <source>
        <strain evidence="3">NRRL Y-1626</strain>
    </source>
</reference>
<dbReference type="OrthoDB" id="3973129at2759"/>
<feature type="compositionally biased region" description="Polar residues" evidence="1">
    <location>
        <begin position="104"/>
        <end position="121"/>
    </location>
</feature>
<feature type="region of interest" description="Disordered" evidence="1">
    <location>
        <begin position="576"/>
        <end position="612"/>
    </location>
</feature>
<evidence type="ECO:0000313" key="3">
    <source>
        <dbReference type="Proteomes" id="UP000092321"/>
    </source>
</evidence>
<dbReference type="AlphaFoldDB" id="A0A1B7TFM3"/>
<dbReference type="EMBL" id="LXPE01000008">
    <property type="protein sequence ID" value="OBA27559.1"/>
    <property type="molecule type" value="Genomic_DNA"/>
</dbReference>
<feature type="compositionally biased region" description="Low complexity" evidence="1">
    <location>
        <begin position="12"/>
        <end position="21"/>
    </location>
</feature>
<accession>A0A1B7TFM3</accession>
<evidence type="ECO:0000256" key="1">
    <source>
        <dbReference type="SAM" id="MobiDB-lite"/>
    </source>
</evidence>
<feature type="compositionally biased region" description="Low complexity" evidence="1">
    <location>
        <begin position="744"/>
        <end position="759"/>
    </location>
</feature>
<feature type="region of interest" description="Disordered" evidence="1">
    <location>
        <begin position="1"/>
        <end position="21"/>
    </location>
</feature>
<feature type="region of interest" description="Disordered" evidence="1">
    <location>
        <begin position="229"/>
        <end position="304"/>
    </location>
</feature>
<feature type="compositionally biased region" description="Polar residues" evidence="1">
    <location>
        <begin position="578"/>
        <end position="612"/>
    </location>
</feature>
<name>A0A1B7TFM3_9ASCO</name>
<gene>
    <name evidence="2" type="ORF">HANVADRAFT_1764</name>
</gene>
<comment type="caution">
    <text evidence="2">The sequence shown here is derived from an EMBL/GenBank/DDBJ whole genome shotgun (WGS) entry which is preliminary data.</text>
</comment>
<feature type="compositionally biased region" description="Low complexity" evidence="1">
    <location>
        <begin position="848"/>
        <end position="864"/>
    </location>
</feature>
<evidence type="ECO:0000313" key="2">
    <source>
        <dbReference type="EMBL" id="OBA27559.1"/>
    </source>
</evidence>
<feature type="compositionally biased region" description="Polar residues" evidence="1">
    <location>
        <begin position="289"/>
        <end position="304"/>
    </location>
</feature>
<feature type="region of interest" description="Disordered" evidence="1">
    <location>
        <begin position="102"/>
        <end position="121"/>
    </location>
</feature>
<dbReference type="Proteomes" id="UP000092321">
    <property type="component" value="Unassembled WGS sequence"/>
</dbReference>
<sequence>MFKDIRLKKSHNNSNGNINTINVKNNVESTSNKQNLQQSVNIGTTLPVSFNPHASINGRKSVDSDTSIDSLLNGIPMIKGTLTHEWGNSSAKKKTSDIIKLNNEDGTPLTSPIQLTKTESPPETLYEDSLDVINNNTKPSIPTKVFVDKKKRETNRAARILSNDQFLNIDVLSSEDKKLIEKINNGKIYESPKKKREMISALMSKASFSSFKEASSEDDNYTVSFSKKEKRNLNKNSKKKTTSIDFKKQSSHKNGNNNSSNNINNNSSSNNSSTNNSSSGNNRSRSVSTTESINSESSDVSATSQFSFQFTGRNSSVKYYSKNNPKDIEMMYFDDLYEHEVDVEDDGINEEDMFDDESDDDDVEEFGNGFSNIALISEEEDEEDNETKNEYGEEEDFNEGKNNNFECGFSNLSSNSEDENEDTIDGDILKRTTTGNTLKYQDQIINQGTYIDEDDDEEIVNIKNRAYRKQEEKEEEEEDDLLTPIANENGNKINSFKDLFDISDDEDEINQHDITPKAKKTAVSTLSSYNDLFDLSDPDDFDESVNENNISRNNELIDYTNDSDLEKLIEEMDESLNVEPTSQTSTTYSKEPPSRGTSPLFSNLLRSPKPQSKKNFGYTQFYGKNSISAIYNDPIGTASLVQSPNSTLVNLPPRNILKYHDLSTNLDSNIPGRMGELFFIDEEEEEEIPSNHKYLSDYCGEVLDDDLILDEINEIPEDYDDSDDAPSLNDTNGILYQQSHSNSISSNFSKKSYTSYNSNEKNENWTLENNNNNNRHNSANNNINSSNNSSSSSSSNNLINASHKTKSPKYSKLFQKSSTLVARNDKPQNNKMSIKTKTITFFKRHNYNDNTNNSKYNNNSSHSRSGSKTPPRIIAADIDLSPIQERRGSIEE</sequence>
<feature type="region of interest" description="Disordered" evidence="1">
    <location>
        <begin position="744"/>
        <end position="812"/>
    </location>
</feature>
<organism evidence="2 3">
    <name type="scientific">Hanseniaspora valbyensis NRRL Y-1626</name>
    <dbReference type="NCBI Taxonomy" id="766949"/>
    <lineage>
        <taxon>Eukaryota</taxon>
        <taxon>Fungi</taxon>
        <taxon>Dikarya</taxon>
        <taxon>Ascomycota</taxon>
        <taxon>Saccharomycotina</taxon>
        <taxon>Saccharomycetes</taxon>
        <taxon>Saccharomycodales</taxon>
        <taxon>Saccharomycodaceae</taxon>
        <taxon>Hanseniaspora</taxon>
    </lineage>
</organism>
<feature type="compositionally biased region" description="Low complexity" evidence="1">
    <location>
        <begin position="769"/>
        <end position="802"/>
    </location>
</feature>
<feature type="region of interest" description="Disordered" evidence="1">
    <location>
        <begin position="845"/>
        <end position="892"/>
    </location>
</feature>